<keyword evidence="4" id="KW-1185">Reference proteome</keyword>
<protein>
    <recommendedName>
        <fullName evidence="5">Tape measure protein</fullName>
    </recommendedName>
</protein>
<evidence type="ECO:0000313" key="3">
    <source>
        <dbReference type="EMBL" id="GAA2577276.1"/>
    </source>
</evidence>
<organism evidence="3 4">
    <name type="scientific">Microbacterium binotii</name>
    <dbReference type="NCBI Taxonomy" id="462710"/>
    <lineage>
        <taxon>Bacteria</taxon>
        <taxon>Bacillati</taxon>
        <taxon>Actinomycetota</taxon>
        <taxon>Actinomycetes</taxon>
        <taxon>Micrococcales</taxon>
        <taxon>Microbacteriaceae</taxon>
        <taxon>Microbacterium</taxon>
    </lineage>
</organism>
<evidence type="ECO:0000256" key="2">
    <source>
        <dbReference type="SAM" id="Phobius"/>
    </source>
</evidence>
<evidence type="ECO:0008006" key="5">
    <source>
        <dbReference type="Google" id="ProtNLM"/>
    </source>
</evidence>
<evidence type="ECO:0000313" key="4">
    <source>
        <dbReference type="Proteomes" id="UP001500274"/>
    </source>
</evidence>
<keyword evidence="2" id="KW-0812">Transmembrane</keyword>
<dbReference type="RefSeq" id="WP_344228375.1">
    <property type="nucleotide sequence ID" value="NZ_BAAARI010000011.1"/>
</dbReference>
<feature type="coiled-coil region" evidence="1">
    <location>
        <begin position="77"/>
        <end position="132"/>
    </location>
</feature>
<feature type="transmembrane region" description="Helical" evidence="2">
    <location>
        <begin position="203"/>
        <end position="227"/>
    </location>
</feature>
<gene>
    <name evidence="3" type="ORF">GCM10009862_15750</name>
</gene>
<keyword evidence="2" id="KW-0472">Membrane</keyword>
<keyword evidence="1" id="KW-0175">Coiled coil</keyword>
<name>A0ABP6BM22_9MICO</name>
<dbReference type="EMBL" id="BAAARI010000011">
    <property type="protein sequence ID" value="GAA2577276.1"/>
    <property type="molecule type" value="Genomic_DNA"/>
</dbReference>
<comment type="caution">
    <text evidence="3">The sequence shown here is derived from an EMBL/GenBank/DDBJ whole genome shotgun (WGS) entry which is preliminary data.</text>
</comment>
<reference evidence="4" key="1">
    <citation type="journal article" date="2019" name="Int. J. Syst. Evol. Microbiol.">
        <title>The Global Catalogue of Microorganisms (GCM) 10K type strain sequencing project: providing services to taxonomists for standard genome sequencing and annotation.</title>
        <authorList>
            <consortium name="The Broad Institute Genomics Platform"/>
            <consortium name="The Broad Institute Genome Sequencing Center for Infectious Disease"/>
            <person name="Wu L."/>
            <person name="Ma J."/>
        </authorList>
    </citation>
    <scope>NUCLEOTIDE SEQUENCE [LARGE SCALE GENOMIC DNA]</scope>
    <source>
        <strain evidence="4">JCM 16365</strain>
    </source>
</reference>
<evidence type="ECO:0000256" key="1">
    <source>
        <dbReference type="SAM" id="Coils"/>
    </source>
</evidence>
<keyword evidence="2" id="KW-1133">Transmembrane helix</keyword>
<accession>A0ABP6BM22</accession>
<sequence>MAFNPGRNVGRVSIRTVPDTTGFRRDLIADLRRIQKTTRMVVDVVANVDRASLRRSIEEQSKGLSLPKVELDGEVNVDKANIRKQKLREQIQRQLDAFGDFKANLAAQVKDKERFEREIKRLVDRAERNEVDIPVTVSTAIANSRLAYASRTRIVDFIVRVNKASLASAATTLAALSGARLSYEWVDSLSTFARDLDKNLPSILNWTTGLTSLGAALFAATSGVVGFGQGLVALAPGLLLVPGLILNATGSIIALFVALKNSKTELASLADSMNELGQIINTTFWDRARQPIIDLVTNLMPQLRNSFRDISEGIGDFTAELSRAFGEEFANGRLESIFRGIADGWRVLASGADGFAGAMVSLSQVAANYTPRLAHWLVRQANTLDAWLERTANNGRMDELMQGAIDSVYALWDATTGLAGVFSGLWKAADSAGSRGLRGFADMMQEWKRVVNGVDFQRGLTAIFRGSHAAMDAFGRAVEAIGRLFSDRSYSVETFIGSAGNFAGGLIEAVADALNSADFAVGLLDFSDGLERALNSIKPSLQPIADTFGQFLGLLGDLASNLLPTATSVLAALMPSIQNVIGAIRDSGVLGLLATTVTNIAELLGPAVADLVDALTPALVDTFNLLAGALEGLAPTLTTLVEGLTTVLDGLNAWSEDNKGFFESLTLSLTPDEDKWETRLEQMIGGNGYQLRNGKGFILQGLDKSDEDSIRSYAQSIVRVYEDELRSGGPSAGQAFLNGLKNVDMPGELMAELEKTFGPDLEPKFRLKGRASGGGFSRGLAQGITLEPIDVSTPLRANIDSQLSGAGSWLNGRGGEVVRGFRSGADTELPNTSGWFAGLGGVLALATGNASGWISSQGGQTIAGFDSGARGAFPGVSQWFASLGGMISIPNAGAILDAAGSAIMGGFLSSLRAAYRGVQDFVRGIADWIKDNKGPESYDRKLLEPAGGWIMAGFQRGLERGFTQVKSRVSTFADEIRDQLGRDIAVGMDANLRLSESVNASVADGNTAALGAGDGRGSGEVKVIQNITTEQTDPQLQMRMWAREARGAFAAT</sequence>
<feature type="transmembrane region" description="Helical" evidence="2">
    <location>
        <begin position="239"/>
        <end position="259"/>
    </location>
</feature>
<dbReference type="Proteomes" id="UP001500274">
    <property type="component" value="Unassembled WGS sequence"/>
</dbReference>
<proteinExistence type="predicted"/>